<comment type="caution">
    <text evidence="1">The sequence shown here is derived from an EMBL/GenBank/DDBJ whole genome shotgun (WGS) entry which is preliminary data.</text>
</comment>
<evidence type="ECO:0000313" key="1">
    <source>
        <dbReference type="EMBL" id="OLF92747.1"/>
    </source>
</evidence>
<evidence type="ECO:0000313" key="2">
    <source>
        <dbReference type="Proteomes" id="UP000185604"/>
    </source>
</evidence>
<gene>
    <name evidence="1" type="ORF">B4121_2435</name>
</gene>
<dbReference type="Proteomes" id="UP000185604">
    <property type="component" value="Unassembled WGS sequence"/>
</dbReference>
<protein>
    <submittedName>
        <fullName evidence="1">Uncharacterized protein</fullName>
    </submittedName>
</protein>
<name>A0A6N2FS13_9BACI</name>
<sequence length="41" mass="4555">MKSAGVRICNRSVFNRLMVSIRKAYPNGLPNTLILILPSPL</sequence>
<organism evidence="1 2">
    <name type="scientific">Bacillus paralicheniformis</name>
    <dbReference type="NCBI Taxonomy" id="1648923"/>
    <lineage>
        <taxon>Bacteria</taxon>
        <taxon>Bacillati</taxon>
        <taxon>Bacillota</taxon>
        <taxon>Bacilli</taxon>
        <taxon>Bacillales</taxon>
        <taxon>Bacillaceae</taxon>
        <taxon>Bacillus</taxon>
    </lineage>
</organism>
<proteinExistence type="predicted"/>
<dbReference type="EMBL" id="LKPO01000016">
    <property type="protein sequence ID" value="OLF92747.1"/>
    <property type="molecule type" value="Genomic_DNA"/>
</dbReference>
<reference evidence="1 2" key="1">
    <citation type="journal article" date="2016" name="Front. Microbiol.">
        <title>High-Level Heat Resistance of Spores of Bacillus amyloliquefaciens and Bacillus licheniformis Results from the Presence of a spoVA Operon in a Tn1546 Transposon.</title>
        <authorList>
            <person name="Berendsen E.M."/>
            <person name="Koning R.A."/>
            <person name="Boekhorst J."/>
            <person name="de Jong A."/>
            <person name="Kuipers O.P."/>
            <person name="Wells-Bennik M.H."/>
        </authorList>
    </citation>
    <scope>NUCLEOTIDE SEQUENCE [LARGE SCALE GENOMIC DNA]</scope>
    <source>
        <strain evidence="1 2">B4121</strain>
    </source>
</reference>
<dbReference type="AlphaFoldDB" id="A0A6N2FS13"/>
<accession>A0A6N2FS13</accession>